<proteinExistence type="inferred from homology"/>
<evidence type="ECO:0000256" key="2">
    <source>
        <dbReference type="ARBA" id="ARBA00022971"/>
    </source>
</evidence>
<feature type="region of interest" description="Disordered" evidence="4">
    <location>
        <begin position="275"/>
        <end position="300"/>
    </location>
</feature>
<sequence>MSSTALAQTEIVDRRIHLNFGIANVGAVLKAAAYNLCGTIKDRLTDQTFDFSRKAPEHYDHFALFPAHIQPTENLTDPAQFWRNAEAAEKRADGQVARQVLLSIPRGLPREHHREYLTHILSPLIEAGMAAHADLHDPGARDGGEQSHAHIMLTLRRMNADGSFDSKKARDWNALFLAGKGRKMRAQFEQRGNRWLAENGYNIRLRIRSNEELDGPDALPPEPQVSRAEIETTKRTPGNPSPAIISLEKHRELHRRAVESQRAVRTLSAEIVSLETQRQERQRPQHQQQGAHTMAKTRNGWPGGTDGYAALPDNLKASAQKSYDRWRAKQIEEGKDEASIFSLPDYVDFVQGRRREDMGWRFERPGENANAVRSDSEPPAAPEADMPDDDGWDRATRFRARLLAGHYKISESSLTPAQVAAISNIRLDRKRGVATIELNNGDTFEDFGDRIVSARDPSPETASQLAAAAQRHGWSNVQLTGTPAYRDEVAIALSLLEPPVGHDWELSEAAQKRLETALAERLAAVENTNAIRPVETMTNEIRPVVAPVVEVADVAPVPESVAEPAPVAEVEPAPTPVEPAPEPVAEEIATDMPEPAPTAQVVEPVPPVRTVFVTSPRDAGQDYDMAVMRTRLASDAPKMAALDDEALENRLKSSFPHYNQTGDTEADAAARISAVAAWRAAQQAKKEAKNANDETTAQRNDTLNPGADGAVHRPAGVHASGQGGAHAGAGMGDVRPQRSAHDVRDDAGAGGADALRPAAAGRTGKQVILRKLAEIQREYRAATAGVPGIDDMIKSQVEALDEEIRTRREKGQRLADDAFAADTAAFGDSTRYRPIKRWLARNEARKAGAKGAEERITAENLEAGRPEIIAEARRMASEERGKLLIAAMNKTPGLKESVESAVAITGALQARDEATALALETGDFAAVTAAAQEWRQAQHQAGELARKIEAIDQNIESAKNDAAVAREKWNEAAGDAGRLRSPLDGAFAPFERRRLIKAEKEASKVEGAARRAASELAQNREQAVADAKAEAPTVMTRERREAAFRAEILRAERQREEDRKRKAALEAQQGQDRPAHAPD</sequence>
<dbReference type="Gene3D" id="3.30.930.30">
    <property type="match status" value="1"/>
</dbReference>
<reference evidence="7 8" key="1">
    <citation type="submission" date="2024-04" db="EMBL/GenBank/DDBJ databases">
        <title>Complete genome sequence of Nguyenibacter vanlangesis HBCM-1154, a strain capable of nitrogen fixation, IAA production, and phosphorus solubilization isolated from sugarcane soil.</title>
        <authorList>
            <person name="MY HANH P."/>
        </authorList>
    </citation>
    <scope>NUCLEOTIDE SEQUENCE [LARGE SCALE GENOMIC DNA]</scope>
    <source>
        <strain evidence="7 8">HBCM 1154</strain>
    </source>
</reference>
<organism evidence="7 8">
    <name type="scientific">Nguyenibacter vanlangensis</name>
    <dbReference type="NCBI Taxonomy" id="1216886"/>
    <lineage>
        <taxon>Bacteria</taxon>
        <taxon>Pseudomonadati</taxon>
        <taxon>Pseudomonadota</taxon>
        <taxon>Alphaproteobacteria</taxon>
        <taxon>Acetobacterales</taxon>
        <taxon>Acetobacteraceae</taxon>
        <taxon>Nguyenibacter</taxon>
    </lineage>
</organism>
<feature type="compositionally biased region" description="Polar residues" evidence="4">
    <location>
        <begin position="693"/>
        <end position="703"/>
    </location>
</feature>
<comment type="similarity">
    <text evidence="1">Belongs to the MobA/MobL family.</text>
</comment>
<dbReference type="RefSeq" id="WP_342629992.1">
    <property type="nucleotide sequence ID" value="NZ_CP152276.1"/>
</dbReference>
<evidence type="ECO:0000256" key="3">
    <source>
        <dbReference type="SAM" id="Coils"/>
    </source>
</evidence>
<dbReference type="Proteomes" id="UP001449795">
    <property type="component" value="Chromosome"/>
</dbReference>
<dbReference type="EMBL" id="CP152276">
    <property type="protein sequence ID" value="XAE44785.1"/>
    <property type="molecule type" value="Genomic_DNA"/>
</dbReference>
<feature type="compositionally biased region" description="Gly residues" evidence="4">
    <location>
        <begin position="721"/>
        <end position="731"/>
    </location>
</feature>
<dbReference type="Pfam" id="PF18821">
    <property type="entry name" value="LPD7"/>
    <property type="match status" value="1"/>
</dbReference>
<dbReference type="Pfam" id="PF03389">
    <property type="entry name" value="MobA_MobL"/>
    <property type="match status" value="1"/>
</dbReference>
<evidence type="ECO:0000259" key="5">
    <source>
        <dbReference type="Pfam" id="PF03389"/>
    </source>
</evidence>
<evidence type="ECO:0000259" key="6">
    <source>
        <dbReference type="Pfam" id="PF18821"/>
    </source>
</evidence>
<feature type="compositionally biased region" description="Basic and acidic residues" evidence="4">
    <location>
        <begin position="735"/>
        <end position="747"/>
    </location>
</feature>
<keyword evidence="8" id="KW-1185">Reference proteome</keyword>
<dbReference type="InterPro" id="IPR005053">
    <property type="entry name" value="MobA_MobL"/>
</dbReference>
<evidence type="ECO:0000313" key="7">
    <source>
        <dbReference type="EMBL" id="XAE44785.1"/>
    </source>
</evidence>
<feature type="region of interest" description="Disordered" evidence="4">
    <location>
        <begin position="683"/>
        <end position="760"/>
    </location>
</feature>
<keyword evidence="3" id="KW-0175">Coiled coil</keyword>
<accession>A0ABZ3DB42</accession>
<feature type="region of interest" description="Disordered" evidence="4">
    <location>
        <begin position="1051"/>
        <end position="1079"/>
    </location>
</feature>
<feature type="coiled-coil region" evidence="3">
    <location>
        <begin position="941"/>
        <end position="968"/>
    </location>
</feature>
<keyword evidence="2" id="KW-0184">Conjugation</keyword>
<evidence type="ECO:0000256" key="4">
    <source>
        <dbReference type="SAM" id="MobiDB-lite"/>
    </source>
</evidence>
<evidence type="ECO:0000313" key="8">
    <source>
        <dbReference type="Proteomes" id="UP001449795"/>
    </source>
</evidence>
<feature type="region of interest" description="Disordered" evidence="4">
    <location>
        <begin position="364"/>
        <end position="392"/>
    </location>
</feature>
<gene>
    <name evidence="7" type="ORF">AAC691_10355</name>
</gene>
<evidence type="ECO:0000256" key="1">
    <source>
        <dbReference type="ARBA" id="ARBA00010873"/>
    </source>
</evidence>
<name>A0ABZ3DB42_9PROT</name>
<feature type="domain" description="MobA/MobL protein" evidence="5">
    <location>
        <begin position="29"/>
        <end position="212"/>
    </location>
</feature>
<feature type="domain" description="Large polyvalent protein-associated" evidence="6">
    <location>
        <begin position="426"/>
        <end position="496"/>
    </location>
</feature>
<protein>
    <submittedName>
        <fullName evidence="7">MobA/MobL family protein</fullName>
    </submittedName>
</protein>
<dbReference type="InterPro" id="IPR040677">
    <property type="entry name" value="LPD7"/>
</dbReference>
<feature type="compositionally biased region" description="Basic and acidic residues" evidence="4">
    <location>
        <begin position="1051"/>
        <end position="1064"/>
    </location>
</feature>